<comment type="caution">
    <text evidence="2">The sequence shown here is derived from an EMBL/GenBank/DDBJ whole genome shotgun (WGS) entry which is preliminary data.</text>
</comment>
<proteinExistence type="predicted"/>
<dbReference type="AlphaFoldDB" id="A0A2P6TYS5"/>
<gene>
    <name evidence="2" type="ORF">C2E21_2652</name>
</gene>
<protein>
    <submittedName>
        <fullName evidence="2">Uncharacterized protein</fullName>
    </submittedName>
</protein>
<dbReference type="EMBL" id="LHPG02000004">
    <property type="protein sequence ID" value="PRW59209.1"/>
    <property type="molecule type" value="Genomic_DNA"/>
</dbReference>
<organism evidence="2 3">
    <name type="scientific">Chlorella sorokiniana</name>
    <name type="common">Freshwater green alga</name>
    <dbReference type="NCBI Taxonomy" id="3076"/>
    <lineage>
        <taxon>Eukaryota</taxon>
        <taxon>Viridiplantae</taxon>
        <taxon>Chlorophyta</taxon>
        <taxon>core chlorophytes</taxon>
        <taxon>Trebouxiophyceae</taxon>
        <taxon>Chlorellales</taxon>
        <taxon>Chlorellaceae</taxon>
        <taxon>Chlorella clade</taxon>
        <taxon>Chlorella</taxon>
    </lineage>
</organism>
<feature type="region of interest" description="Disordered" evidence="1">
    <location>
        <begin position="1"/>
        <end position="22"/>
    </location>
</feature>
<evidence type="ECO:0000313" key="2">
    <source>
        <dbReference type="EMBL" id="PRW59209.1"/>
    </source>
</evidence>
<feature type="compositionally biased region" description="Polar residues" evidence="1">
    <location>
        <begin position="8"/>
        <end position="18"/>
    </location>
</feature>
<evidence type="ECO:0000313" key="3">
    <source>
        <dbReference type="Proteomes" id="UP000239899"/>
    </source>
</evidence>
<keyword evidence="3" id="KW-1185">Reference proteome</keyword>
<reference evidence="2 3" key="1">
    <citation type="journal article" date="2018" name="Plant J.">
        <title>Genome sequences of Chlorella sorokiniana UTEX 1602 and Micractinium conductrix SAG 241.80: implications to maltose excretion by a green alga.</title>
        <authorList>
            <person name="Arriola M.B."/>
            <person name="Velmurugan N."/>
            <person name="Zhang Y."/>
            <person name="Plunkett M.H."/>
            <person name="Hondzo H."/>
            <person name="Barney B.M."/>
        </authorList>
    </citation>
    <scope>NUCLEOTIDE SEQUENCE [LARGE SCALE GENOMIC DNA]</scope>
    <source>
        <strain evidence="3">UTEX 1602</strain>
    </source>
</reference>
<name>A0A2P6TYS5_CHLSO</name>
<dbReference type="Proteomes" id="UP000239899">
    <property type="component" value="Unassembled WGS sequence"/>
</dbReference>
<accession>A0A2P6TYS5</accession>
<dbReference type="OrthoDB" id="1928518at2759"/>
<sequence>MLWGRRSPPTTAQSPAQRSESELHWWAPPLPAPRLPIAEGADHRLGFASEADRSQQQAACEVNVLQGCTSGLRAACSLQAERQCSPPTLVRLLGLARDGSTAGGPIGHLLVATAAGQLVSLPVGTPRIVNGEQQQQQQQQQQQLGGAAQQRVLVCYSSSGIHFLRSSGSSSAAAGSQQSQHLLLLAESGQLMSAAESGLDGSETVAIAAGRGSHGGLLSVQLWDPTTGWQQ</sequence>
<evidence type="ECO:0000256" key="1">
    <source>
        <dbReference type="SAM" id="MobiDB-lite"/>
    </source>
</evidence>